<evidence type="ECO:0000256" key="4">
    <source>
        <dbReference type="ARBA" id="ARBA00022827"/>
    </source>
</evidence>
<dbReference type="SUPFAM" id="SSF51905">
    <property type="entry name" value="FAD/NAD(P)-binding domain"/>
    <property type="match status" value="1"/>
</dbReference>
<dbReference type="Gene3D" id="3.50.50.60">
    <property type="entry name" value="FAD/NAD(P)-binding domain"/>
    <property type="match status" value="1"/>
</dbReference>
<organism evidence="8 9">
    <name type="scientific">Aspergillus tanneri</name>
    <dbReference type="NCBI Taxonomy" id="1220188"/>
    <lineage>
        <taxon>Eukaryota</taxon>
        <taxon>Fungi</taxon>
        <taxon>Dikarya</taxon>
        <taxon>Ascomycota</taxon>
        <taxon>Pezizomycotina</taxon>
        <taxon>Eurotiomycetes</taxon>
        <taxon>Eurotiomycetidae</taxon>
        <taxon>Eurotiales</taxon>
        <taxon>Aspergillaceae</taxon>
        <taxon>Aspergillus</taxon>
        <taxon>Aspergillus subgen. Circumdati</taxon>
    </lineage>
</organism>
<evidence type="ECO:0000256" key="3">
    <source>
        <dbReference type="ARBA" id="ARBA00022630"/>
    </source>
</evidence>
<feature type="domain" description="FAD dependent oxidoreductase" evidence="7">
    <location>
        <begin position="5"/>
        <end position="422"/>
    </location>
</feature>
<feature type="region of interest" description="Disordered" evidence="6">
    <location>
        <begin position="441"/>
        <end position="461"/>
    </location>
</feature>
<evidence type="ECO:0000256" key="1">
    <source>
        <dbReference type="ARBA" id="ARBA00001974"/>
    </source>
</evidence>
<comment type="caution">
    <text evidence="8">The sequence shown here is derived from an EMBL/GenBank/DDBJ whole genome shotgun (WGS) entry which is preliminary data.</text>
</comment>
<dbReference type="EMBL" id="QUQM01000005">
    <property type="protein sequence ID" value="KAA8642775.1"/>
    <property type="molecule type" value="Genomic_DNA"/>
</dbReference>
<sequence length="461" mass="51464">MTERRVIIIGAGIFGLSLAVALRQRDYAVTVFDRHAYDQSQYDPDAEDVQAASVDHNKIFRASYGTKIHYQRLALESRHAWMTADQQERAEDALFVTSGMLRVQPDDQLGALEKETLANLQRDGLRHTQFVKGDAQDRERAQQTGWAHKLLDVPIPSSNASYEAVLDSLAGLVRCNAACAATYRRAVEIGVDFVLGPHQGAIDSLVTVESTQGGKPKATGVRTADERIHNAHLVVVAAGSFSTQILPALSYHLESSAGSLATFRIDRSQTELWEKYSPEHFPVVTWKSQPRDARGRDTGSVYVLPRTPEGLVKIGYRGIKFTHFVPAPEDAFRQDGQWSVPLPVDESRILPDEAVQAIRQFVSIFLPEFADVPFHWTKLCWYTDSLDNSFVIDYCPDYAEQSVFVCTGGSGHGAKFLPVLGENGEQSTSYMRPFWRWRSDQPRRNGLQEGPGGPRNLSERK</sequence>
<gene>
    <name evidence="8" type="ORF">ATNIH1004_009527</name>
</gene>
<proteinExistence type="inferred from homology"/>
<dbReference type="AlphaFoldDB" id="A0A5M9M6X4"/>
<dbReference type="PANTHER" id="PTHR10961:SF15">
    <property type="entry name" value="FAD DEPENDENT OXIDOREDUCTASE DOMAIN-CONTAINING PROTEIN"/>
    <property type="match status" value="1"/>
</dbReference>
<name>A0A5M9M6X4_9EURO</name>
<keyword evidence="4" id="KW-0274">FAD</keyword>
<dbReference type="Pfam" id="PF01266">
    <property type="entry name" value="DAO"/>
    <property type="match status" value="1"/>
</dbReference>
<evidence type="ECO:0000259" key="7">
    <source>
        <dbReference type="Pfam" id="PF01266"/>
    </source>
</evidence>
<evidence type="ECO:0000313" key="8">
    <source>
        <dbReference type="EMBL" id="KAA8642775.1"/>
    </source>
</evidence>
<evidence type="ECO:0000256" key="2">
    <source>
        <dbReference type="ARBA" id="ARBA00010989"/>
    </source>
</evidence>
<dbReference type="Gene3D" id="3.30.9.10">
    <property type="entry name" value="D-Amino Acid Oxidase, subunit A, domain 2"/>
    <property type="match status" value="1"/>
</dbReference>
<comment type="similarity">
    <text evidence="2">Belongs to the MSOX/MTOX family.</text>
</comment>
<dbReference type="InterPro" id="IPR006076">
    <property type="entry name" value="FAD-dep_OxRdtase"/>
</dbReference>
<dbReference type="RefSeq" id="XP_033422137.1">
    <property type="nucleotide sequence ID" value="XM_033574119.1"/>
</dbReference>
<evidence type="ECO:0000256" key="5">
    <source>
        <dbReference type="ARBA" id="ARBA00023002"/>
    </source>
</evidence>
<evidence type="ECO:0000256" key="6">
    <source>
        <dbReference type="SAM" id="MobiDB-lite"/>
    </source>
</evidence>
<reference evidence="8 9" key="1">
    <citation type="submission" date="2019-08" db="EMBL/GenBank/DDBJ databases">
        <title>The genome sequence of a newly discovered highly antifungal drug resistant Aspergillus species, Aspergillus tanneri NIH 1004.</title>
        <authorList>
            <person name="Mounaud S."/>
            <person name="Singh I."/>
            <person name="Joardar V."/>
            <person name="Pakala S."/>
            <person name="Pakala S."/>
            <person name="Venepally P."/>
            <person name="Chung J.K."/>
            <person name="Losada L."/>
            <person name="Nierman W.C."/>
        </authorList>
    </citation>
    <scope>NUCLEOTIDE SEQUENCE [LARGE SCALE GENOMIC DNA]</scope>
    <source>
        <strain evidence="8 9">NIH1004</strain>
    </source>
</reference>
<accession>A0A5M9M6X4</accession>
<dbReference type="InterPro" id="IPR045170">
    <property type="entry name" value="MTOX"/>
</dbReference>
<dbReference type="GO" id="GO:0050660">
    <property type="term" value="F:flavin adenine dinucleotide binding"/>
    <property type="evidence" value="ECO:0007669"/>
    <property type="project" value="InterPro"/>
</dbReference>
<comment type="cofactor">
    <cofactor evidence="1">
        <name>FAD</name>
        <dbReference type="ChEBI" id="CHEBI:57692"/>
    </cofactor>
</comment>
<evidence type="ECO:0000313" key="9">
    <source>
        <dbReference type="Proteomes" id="UP000324241"/>
    </source>
</evidence>
<dbReference type="GO" id="GO:0008115">
    <property type="term" value="F:sarcosine oxidase activity"/>
    <property type="evidence" value="ECO:0007669"/>
    <property type="project" value="TreeGrafter"/>
</dbReference>
<dbReference type="OrthoDB" id="2219495at2759"/>
<keyword evidence="3" id="KW-0285">Flavoprotein</keyword>
<dbReference type="VEuPathDB" id="FungiDB:EYZ11_002943"/>
<dbReference type="InterPro" id="IPR036188">
    <property type="entry name" value="FAD/NAD-bd_sf"/>
</dbReference>
<dbReference type="Proteomes" id="UP000324241">
    <property type="component" value="Unassembled WGS sequence"/>
</dbReference>
<keyword evidence="5" id="KW-0560">Oxidoreductase</keyword>
<protein>
    <recommendedName>
        <fullName evidence="7">FAD dependent oxidoreductase domain-containing protein</fullName>
    </recommendedName>
</protein>
<dbReference type="PANTHER" id="PTHR10961">
    <property type="entry name" value="PEROXISOMAL SARCOSINE OXIDASE"/>
    <property type="match status" value="1"/>
</dbReference>
<dbReference type="GeneID" id="54332229"/>